<evidence type="ECO:0000256" key="16">
    <source>
        <dbReference type="ARBA" id="ARBA00047493"/>
    </source>
</evidence>
<dbReference type="PANTHER" id="PTHR11136">
    <property type="entry name" value="FOLYLPOLYGLUTAMATE SYNTHASE-RELATED"/>
    <property type="match status" value="1"/>
</dbReference>
<evidence type="ECO:0000259" key="19">
    <source>
        <dbReference type="Pfam" id="PF02875"/>
    </source>
</evidence>
<comment type="cofactor">
    <cofactor evidence="1">
        <name>Mg(2+)</name>
        <dbReference type="ChEBI" id="CHEBI:18420"/>
    </cofactor>
</comment>
<dbReference type="InterPro" id="IPR036615">
    <property type="entry name" value="Mur_ligase_C_dom_sf"/>
</dbReference>
<keyword evidence="9 18" id="KW-0436">Ligase</keyword>
<dbReference type="GO" id="GO:0004326">
    <property type="term" value="F:tetrahydrofolylpolyglutamate synthase activity"/>
    <property type="evidence" value="ECO:0007669"/>
    <property type="project" value="UniProtKB-EC"/>
</dbReference>
<gene>
    <name evidence="21" type="ORF">CWR48_13815</name>
</gene>
<dbReference type="GO" id="GO:0046656">
    <property type="term" value="P:folic acid biosynthetic process"/>
    <property type="evidence" value="ECO:0007669"/>
    <property type="project" value="UniProtKB-KW"/>
</dbReference>
<comment type="similarity">
    <text evidence="4 18">Belongs to the folylpolyglutamate synthase family.</text>
</comment>
<evidence type="ECO:0000256" key="10">
    <source>
        <dbReference type="ARBA" id="ARBA00022723"/>
    </source>
</evidence>
<protein>
    <recommendedName>
        <fullName evidence="8">Dihydrofolate synthase/folylpolyglutamate synthase</fullName>
        <ecNumber evidence="6">6.3.2.12</ecNumber>
        <ecNumber evidence="7">6.3.2.17</ecNumber>
    </recommendedName>
    <alternativeName>
        <fullName evidence="15">Tetrahydrofolylpolyglutamate synthase</fullName>
    </alternativeName>
</protein>
<accession>A0A3D8PNA8</accession>
<keyword evidence="10" id="KW-0479">Metal-binding</keyword>
<evidence type="ECO:0000256" key="3">
    <source>
        <dbReference type="ARBA" id="ARBA00005150"/>
    </source>
</evidence>
<reference evidence="22" key="1">
    <citation type="submission" date="2017-11" db="EMBL/GenBank/DDBJ databases">
        <authorList>
            <person name="Zhu W."/>
        </authorList>
    </citation>
    <scope>NUCLEOTIDE SEQUENCE [LARGE SCALE GENOMIC DNA]</scope>
    <source>
        <strain evidence="22">CAU 1183</strain>
    </source>
</reference>
<evidence type="ECO:0000256" key="13">
    <source>
        <dbReference type="ARBA" id="ARBA00022842"/>
    </source>
</evidence>
<evidence type="ECO:0000259" key="20">
    <source>
        <dbReference type="Pfam" id="PF08245"/>
    </source>
</evidence>
<dbReference type="Pfam" id="PF08245">
    <property type="entry name" value="Mur_ligase_M"/>
    <property type="match status" value="1"/>
</dbReference>
<dbReference type="EC" id="6.3.2.17" evidence="7"/>
<evidence type="ECO:0000256" key="8">
    <source>
        <dbReference type="ARBA" id="ARBA00019357"/>
    </source>
</evidence>
<evidence type="ECO:0000256" key="1">
    <source>
        <dbReference type="ARBA" id="ARBA00001946"/>
    </source>
</evidence>
<dbReference type="InterPro" id="IPR001645">
    <property type="entry name" value="Folylpolyglutamate_synth"/>
</dbReference>
<dbReference type="Gene3D" id="3.40.1190.10">
    <property type="entry name" value="Mur-like, catalytic domain"/>
    <property type="match status" value="1"/>
</dbReference>
<dbReference type="GO" id="GO:0005524">
    <property type="term" value="F:ATP binding"/>
    <property type="evidence" value="ECO:0007669"/>
    <property type="project" value="UniProtKB-KW"/>
</dbReference>
<evidence type="ECO:0000313" key="22">
    <source>
        <dbReference type="Proteomes" id="UP000257143"/>
    </source>
</evidence>
<dbReference type="InterPro" id="IPR013221">
    <property type="entry name" value="Mur_ligase_cen"/>
</dbReference>
<dbReference type="SUPFAM" id="SSF53244">
    <property type="entry name" value="MurD-like peptide ligases, peptide-binding domain"/>
    <property type="match status" value="1"/>
</dbReference>
<dbReference type="EMBL" id="PIOC01000019">
    <property type="protein sequence ID" value="RDW17590.1"/>
    <property type="molecule type" value="Genomic_DNA"/>
</dbReference>
<dbReference type="Proteomes" id="UP000257143">
    <property type="component" value="Unassembled WGS sequence"/>
</dbReference>
<dbReference type="EC" id="6.3.2.12" evidence="6"/>
<evidence type="ECO:0000256" key="18">
    <source>
        <dbReference type="PIRNR" id="PIRNR001563"/>
    </source>
</evidence>
<dbReference type="InterPro" id="IPR004101">
    <property type="entry name" value="Mur_ligase_C"/>
</dbReference>
<dbReference type="GO" id="GO:0005737">
    <property type="term" value="C:cytoplasm"/>
    <property type="evidence" value="ECO:0007669"/>
    <property type="project" value="TreeGrafter"/>
</dbReference>
<evidence type="ECO:0000256" key="15">
    <source>
        <dbReference type="ARBA" id="ARBA00030592"/>
    </source>
</evidence>
<evidence type="ECO:0000256" key="5">
    <source>
        <dbReference type="ARBA" id="ARBA00011245"/>
    </source>
</evidence>
<dbReference type="OrthoDB" id="9809356at2"/>
<evidence type="ECO:0000256" key="17">
    <source>
        <dbReference type="ARBA" id="ARBA00049161"/>
    </source>
</evidence>
<dbReference type="InterPro" id="IPR018109">
    <property type="entry name" value="Folylpolyglutamate_synth_CS"/>
</dbReference>
<evidence type="ECO:0000256" key="11">
    <source>
        <dbReference type="ARBA" id="ARBA00022741"/>
    </source>
</evidence>
<dbReference type="PANTHER" id="PTHR11136:SF0">
    <property type="entry name" value="DIHYDROFOLATE SYNTHETASE-RELATED"/>
    <property type="match status" value="1"/>
</dbReference>
<comment type="subunit">
    <text evidence="5">Monomer.</text>
</comment>
<keyword evidence="22" id="KW-1185">Reference proteome</keyword>
<evidence type="ECO:0000256" key="6">
    <source>
        <dbReference type="ARBA" id="ARBA00013023"/>
    </source>
</evidence>
<keyword evidence="11 18" id="KW-0547">Nucleotide-binding</keyword>
<dbReference type="GO" id="GO:0046872">
    <property type="term" value="F:metal ion binding"/>
    <property type="evidence" value="ECO:0007669"/>
    <property type="project" value="UniProtKB-KW"/>
</dbReference>
<comment type="pathway">
    <text evidence="3">Cofactor biosynthesis; tetrahydrofolylpolyglutamate biosynthesis.</text>
</comment>
<dbReference type="PROSITE" id="PS01011">
    <property type="entry name" value="FOLYLPOLYGLU_SYNT_1"/>
    <property type="match status" value="1"/>
</dbReference>
<dbReference type="SUPFAM" id="SSF53623">
    <property type="entry name" value="MurD-like peptide ligases, catalytic domain"/>
    <property type="match status" value="1"/>
</dbReference>
<evidence type="ECO:0000256" key="12">
    <source>
        <dbReference type="ARBA" id="ARBA00022840"/>
    </source>
</evidence>
<dbReference type="PIRSF" id="PIRSF001563">
    <property type="entry name" value="Folylpolyglu_synth"/>
    <property type="match status" value="1"/>
</dbReference>
<dbReference type="FunFam" id="3.40.1190.10:FF:000004">
    <property type="entry name" value="Dihydrofolate synthase/folylpolyglutamate synthase"/>
    <property type="match status" value="1"/>
</dbReference>
<comment type="pathway">
    <text evidence="2">Cofactor biosynthesis; tetrahydrofolate biosynthesis; 7,8-dihydrofolate from 2-amino-4-hydroxy-6-hydroxymethyl-7,8-dihydropteridine diphosphate and 4-aminobenzoate: step 2/2.</text>
</comment>
<evidence type="ECO:0000313" key="21">
    <source>
        <dbReference type="EMBL" id="RDW17590.1"/>
    </source>
</evidence>
<evidence type="ECO:0000256" key="14">
    <source>
        <dbReference type="ARBA" id="ARBA00022909"/>
    </source>
</evidence>
<evidence type="ECO:0000256" key="9">
    <source>
        <dbReference type="ARBA" id="ARBA00022598"/>
    </source>
</evidence>
<feature type="domain" description="Mur ligase C-terminal" evidence="19">
    <location>
        <begin position="289"/>
        <end position="408"/>
    </location>
</feature>
<evidence type="ECO:0000256" key="4">
    <source>
        <dbReference type="ARBA" id="ARBA00008276"/>
    </source>
</evidence>
<feature type="domain" description="Mur ligase central" evidence="20">
    <location>
        <begin position="44"/>
        <end position="260"/>
    </location>
</feature>
<proteinExistence type="inferred from homology"/>
<evidence type="ECO:0000256" key="7">
    <source>
        <dbReference type="ARBA" id="ARBA00013025"/>
    </source>
</evidence>
<comment type="catalytic activity">
    <reaction evidence="16">
        <text>(6S)-5,6,7,8-tetrahydrofolyl-(gamma-L-Glu)(n) + L-glutamate + ATP = (6S)-5,6,7,8-tetrahydrofolyl-(gamma-L-Glu)(n+1) + ADP + phosphate + H(+)</text>
        <dbReference type="Rhea" id="RHEA:10580"/>
        <dbReference type="Rhea" id="RHEA-COMP:14738"/>
        <dbReference type="Rhea" id="RHEA-COMP:14740"/>
        <dbReference type="ChEBI" id="CHEBI:15378"/>
        <dbReference type="ChEBI" id="CHEBI:29985"/>
        <dbReference type="ChEBI" id="CHEBI:30616"/>
        <dbReference type="ChEBI" id="CHEBI:43474"/>
        <dbReference type="ChEBI" id="CHEBI:141005"/>
        <dbReference type="ChEBI" id="CHEBI:456216"/>
        <dbReference type="EC" id="6.3.2.17"/>
    </reaction>
</comment>
<dbReference type="PROSITE" id="PS01012">
    <property type="entry name" value="FOLYLPOLYGLU_SYNT_2"/>
    <property type="match status" value="1"/>
</dbReference>
<name>A0A3D8PNA8_9BACI</name>
<sequence length="424" mass="47561">MNYEESLAFIHGSQYKGMKLGLDNITKLMDLLGNPQDKLKIIHIAGTNGKGSTASFIAQILIEAGYKTGLFTSPFLQRFNERIKINNQDIADKQLGDITTIVKEKMDEMEDKPTEFEIVTAIAFQYFYQLQCDVVVLEVGLGGRFDSTNVIKNPLLSVITSIGLDHQAYLGNTLPEIAFEKAGIIKENSQVMLYPQSSEVEAVIERVAKERNSIVNKADFSKLRRIANSIEGQLFNYKEYKELRISLLGEHQLKNAAIAIESINSLRNAGFKIREEHLRIGLAGTRWPGRFEVINREPLVVIDGAHNIDGIRALVTNITQLFPGRKIIAILGILRDKDYQQMIDEVSPVIDHFITVTPDNPRAIPAEELAAYLVKEQLPAIAAESFEAAVELAYQEMEENDVICAFGSLYYIGEIKRVVQQINQ</sequence>
<keyword evidence="14" id="KW-0289">Folate biosynthesis</keyword>
<organism evidence="21 22">
    <name type="scientific">Oceanobacillus arenosus</name>
    <dbReference type="NCBI Taxonomy" id="1229153"/>
    <lineage>
        <taxon>Bacteria</taxon>
        <taxon>Bacillati</taxon>
        <taxon>Bacillota</taxon>
        <taxon>Bacilli</taxon>
        <taxon>Bacillales</taxon>
        <taxon>Bacillaceae</taxon>
        <taxon>Oceanobacillus</taxon>
    </lineage>
</organism>
<dbReference type="Pfam" id="PF02875">
    <property type="entry name" value="Mur_ligase_C"/>
    <property type="match status" value="1"/>
</dbReference>
<dbReference type="NCBIfam" id="TIGR01499">
    <property type="entry name" value="folC"/>
    <property type="match status" value="1"/>
</dbReference>
<dbReference type="InterPro" id="IPR036565">
    <property type="entry name" value="Mur-like_cat_sf"/>
</dbReference>
<comment type="catalytic activity">
    <reaction evidence="17">
        <text>7,8-dihydropteroate + L-glutamate + ATP = 7,8-dihydrofolate + ADP + phosphate + H(+)</text>
        <dbReference type="Rhea" id="RHEA:23584"/>
        <dbReference type="ChEBI" id="CHEBI:15378"/>
        <dbReference type="ChEBI" id="CHEBI:17839"/>
        <dbReference type="ChEBI" id="CHEBI:29985"/>
        <dbReference type="ChEBI" id="CHEBI:30616"/>
        <dbReference type="ChEBI" id="CHEBI:43474"/>
        <dbReference type="ChEBI" id="CHEBI:57451"/>
        <dbReference type="ChEBI" id="CHEBI:456216"/>
        <dbReference type="EC" id="6.3.2.12"/>
    </reaction>
</comment>
<evidence type="ECO:0000256" key="2">
    <source>
        <dbReference type="ARBA" id="ARBA00004799"/>
    </source>
</evidence>
<dbReference type="AlphaFoldDB" id="A0A3D8PNA8"/>
<dbReference type="GO" id="GO:0008841">
    <property type="term" value="F:dihydrofolate synthase activity"/>
    <property type="evidence" value="ECO:0007669"/>
    <property type="project" value="UniProtKB-EC"/>
</dbReference>
<keyword evidence="13" id="KW-0460">Magnesium</keyword>
<dbReference type="Gene3D" id="3.90.190.20">
    <property type="entry name" value="Mur ligase, C-terminal domain"/>
    <property type="match status" value="1"/>
</dbReference>
<keyword evidence="12 18" id="KW-0067">ATP-binding</keyword>
<comment type="caution">
    <text evidence="21">The sequence shown here is derived from an EMBL/GenBank/DDBJ whole genome shotgun (WGS) entry which is preliminary data.</text>
</comment>
<dbReference type="RefSeq" id="WP_115773838.1">
    <property type="nucleotide sequence ID" value="NZ_PIOC01000019.1"/>
</dbReference>